<sequence length="364" mass="40272">MAVGGPLEDNGQWQEDGDYCFIAGWSLHDERRGHDAQTESQGESIACVHGANGRSPLLELAGLGPFDETGAASRAWKQASALSRSDMDSTDSRTIVSGSKTREPLSSHCHRFFYRAHIPSASFSLRRAFCFFSCWRFLTSRSFSSFDFGGPGASTSFFAKHSCQSFCMNLASLSPETSALVIFAVFVWCSKDACLAVNSAKAIFVLTFQWFRHGSLNNEKWCVVLLKLFSLKAANLSMISAASPYDAREVELAAANNTTAYKKHCHLQRHHQEPFTHMDEMSTSLAHALATILCCFTEDPHGSQPQGIRVQMEVEVKSRYAQPCLQYPSPQQRARSGAALCCRLVNLQHAHATITASSKRQRPR</sequence>
<keyword evidence="2" id="KW-1185">Reference proteome</keyword>
<protein>
    <submittedName>
        <fullName evidence="1">Uncharacterized protein</fullName>
    </submittedName>
</protein>
<accession>M2YXM4</accession>
<dbReference type="VEuPathDB" id="FungiDB:MYCFIDRAFT_175997"/>
<dbReference type="RefSeq" id="XP_007927815.1">
    <property type="nucleotide sequence ID" value="XM_007929624.1"/>
</dbReference>
<organism evidence="1 2">
    <name type="scientific">Pseudocercospora fijiensis (strain CIRAD86)</name>
    <name type="common">Black leaf streak disease fungus</name>
    <name type="synonym">Mycosphaerella fijiensis</name>
    <dbReference type="NCBI Taxonomy" id="383855"/>
    <lineage>
        <taxon>Eukaryota</taxon>
        <taxon>Fungi</taxon>
        <taxon>Dikarya</taxon>
        <taxon>Ascomycota</taxon>
        <taxon>Pezizomycotina</taxon>
        <taxon>Dothideomycetes</taxon>
        <taxon>Dothideomycetidae</taxon>
        <taxon>Mycosphaerellales</taxon>
        <taxon>Mycosphaerellaceae</taxon>
        <taxon>Pseudocercospora</taxon>
    </lineage>
</organism>
<dbReference type="GeneID" id="19333479"/>
<name>M2YXM4_PSEFD</name>
<dbReference type="AlphaFoldDB" id="M2YXM4"/>
<dbReference type="HOGENOM" id="CLU_761011_0_0_1"/>
<reference evidence="1 2" key="1">
    <citation type="journal article" date="2012" name="PLoS Pathog.">
        <title>Diverse lifestyles and strategies of plant pathogenesis encoded in the genomes of eighteen Dothideomycetes fungi.</title>
        <authorList>
            <person name="Ohm R.A."/>
            <person name="Feau N."/>
            <person name="Henrissat B."/>
            <person name="Schoch C.L."/>
            <person name="Horwitz B.A."/>
            <person name="Barry K.W."/>
            <person name="Condon B.J."/>
            <person name="Copeland A.C."/>
            <person name="Dhillon B."/>
            <person name="Glaser F."/>
            <person name="Hesse C.N."/>
            <person name="Kosti I."/>
            <person name="LaButti K."/>
            <person name="Lindquist E.A."/>
            <person name="Lucas S."/>
            <person name="Salamov A.A."/>
            <person name="Bradshaw R.E."/>
            <person name="Ciuffetti L."/>
            <person name="Hamelin R.C."/>
            <person name="Kema G.H.J."/>
            <person name="Lawrence C."/>
            <person name="Scott J.A."/>
            <person name="Spatafora J.W."/>
            <person name="Turgeon B.G."/>
            <person name="de Wit P.J.G.M."/>
            <person name="Zhong S."/>
            <person name="Goodwin S.B."/>
            <person name="Grigoriev I.V."/>
        </authorList>
    </citation>
    <scope>NUCLEOTIDE SEQUENCE [LARGE SCALE GENOMIC DNA]</scope>
    <source>
        <strain evidence="1 2">CIRAD86</strain>
    </source>
</reference>
<evidence type="ECO:0000313" key="1">
    <source>
        <dbReference type="EMBL" id="EME82450.1"/>
    </source>
</evidence>
<dbReference type="KEGG" id="pfj:MYCFIDRAFT_175997"/>
<gene>
    <name evidence="1" type="ORF">MYCFIDRAFT_175997</name>
</gene>
<dbReference type="Proteomes" id="UP000016932">
    <property type="component" value="Unassembled WGS sequence"/>
</dbReference>
<dbReference type="EMBL" id="KB446559">
    <property type="protein sequence ID" value="EME82450.1"/>
    <property type="molecule type" value="Genomic_DNA"/>
</dbReference>
<proteinExistence type="predicted"/>
<evidence type="ECO:0000313" key="2">
    <source>
        <dbReference type="Proteomes" id="UP000016932"/>
    </source>
</evidence>